<sequence length="283" mass="32267">MANLKSDLDEYLLQNENRRSYKISLPFSTPSFFSRSNDETPTSSNSSTGTWFENVQKEYFTLSRTQRFMGFGICLALGLLCFLLSFIYIPVLVLKAKKFSLLFTLGSVFFIFSFSFLYGPWAHMKSLFSKEKVLNTIIYGFTLIATLYCALYLESTLFTVLCAIAQIVALMWMMFGSIPGGSSGASVEDEQIIRSMGISSDFLYIPDEALTCNVCDRSFPTRRQLSDHQQKKRHFGCSACDSLFPSLMALEHHKEEFQHWSDSSYCSHSDSEDSDDCDRHRLL</sequence>
<dbReference type="Gene3D" id="3.30.160.60">
    <property type="entry name" value="Classic Zinc Finger"/>
    <property type="match status" value="1"/>
</dbReference>
<organism evidence="12 13">
    <name type="scientific">Brenthis ino</name>
    <name type="common">lesser marbled fritillary</name>
    <dbReference type="NCBI Taxonomy" id="405034"/>
    <lineage>
        <taxon>Eukaryota</taxon>
        <taxon>Metazoa</taxon>
        <taxon>Ecdysozoa</taxon>
        <taxon>Arthropoda</taxon>
        <taxon>Hexapoda</taxon>
        <taxon>Insecta</taxon>
        <taxon>Pterygota</taxon>
        <taxon>Neoptera</taxon>
        <taxon>Endopterygota</taxon>
        <taxon>Lepidoptera</taxon>
        <taxon>Glossata</taxon>
        <taxon>Ditrysia</taxon>
        <taxon>Papilionoidea</taxon>
        <taxon>Nymphalidae</taxon>
        <taxon>Heliconiinae</taxon>
        <taxon>Argynnini</taxon>
        <taxon>Brenthis</taxon>
    </lineage>
</organism>
<dbReference type="PANTHER" id="PTHR23137">
    <property type="entry name" value="VESICLE TRANSPORT PROTEIN-RELATED"/>
    <property type="match status" value="1"/>
</dbReference>
<dbReference type="SMART" id="SM00355">
    <property type="entry name" value="ZnF_C2H2"/>
    <property type="match status" value="2"/>
</dbReference>
<dbReference type="PANTHER" id="PTHR23137:SF36">
    <property type="entry name" value="VESICLE TRANSPORT PROTEIN SFT2C"/>
    <property type="match status" value="1"/>
</dbReference>
<evidence type="ECO:0000256" key="4">
    <source>
        <dbReference type="ARBA" id="ARBA00022692"/>
    </source>
</evidence>
<evidence type="ECO:0000256" key="2">
    <source>
        <dbReference type="ARBA" id="ARBA00004141"/>
    </source>
</evidence>
<dbReference type="Proteomes" id="UP000838878">
    <property type="component" value="Chromosome 4"/>
</dbReference>
<evidence type="ECO:0000256" key="5">
    <source>
        <dbReference type="ARBA" id="ARBA00022927"/>
    </source>
</evidence>
<dbReference type="OrthoDB" id="660759at2759"/>
<feature type="region of interest" description="Disordered" evidence="10">
    <location>
        <begin position="264"/>
        <end position="283"/>
    </location>
</feature>
<evidence type="ECO:0000256" key="9">
    <source>
        <dbReference type="RuleBase" id="RU363111"/>
    </source>
</evidence>
<feature type="transmembrane region" description="Helical" evidence="9">
    <location>
        <begin position="101"/>
        <end position="121"/>
    </location>
</feature>
<dbReference type="GO" id="GO:0005737">
    <property type="term" value="C:cytoplasm"/>
    <property type="evidence" value="ECO:0007669"/>
    <property type="project" value="UniProtKB-ARBA"/>
</dbReference>
<evidence type="ECO:0000256" key="6">
    <source>
        <dbReference type="ARBA" id="ARBA00022989"/>
    </source>
</evidence>
<feature type="transmembrane region" description="Helical" evidence="9">
    <location>
        <begin position="68"/>
        <end position="89"/>
    </location>
</feature>
<protein>
    <recommendedName>
        <fullName evidence="9">Vesicle transport protein</fullName>
    </recommendedName>
</protein>
<comment type="subcellular location">
    <subcellularLocation>
        <location evidence="2 9">Membrane</location>
        <topology evidence="2 9">Multi-pass membrane protein</topology>
    </subcellularLocation>
</comment>
<evidence type="ECO:0000256" key="1">
    <source>
        <dbReference type="ARBA" id="ARBA00003566"/>
    </source>
</evidence>
<dbReference type="GO" id="GO:0016020">
    <property type="term" value="C:membrane"/>
    <property type="evidence" value="ECO:0007669"/>
    <property type="project" value="UniProtKB-SubCell"/>
</dbReference>
<evidence type="ECO:0000256" key="8">
    <source>
        <dbReference type="ARBA" id="ARBA00025800"/>
    </source>
</evidence>
<evidence type="ECO:0000256" key="7">
    <source>
        <dbReference type="ARBA" id="ARBA00023136"/>
    </source>
</evidence>
<evidence type="ECO:0000259" key="11">
    <source>
        <dbReference type="PROSITE" id="PS00028"/>
    </source>
</evidence>
<evidence type="ECO:0000256" key="10">
    <source>
        <dbReference type="SAM" id="MobiDB-lite"/>
    </source>
</evidence>
<keyword evidence="13" id="KW-1185">Reference proteome</keyword>
<dbReference type="GO" id="GO:0016192">
    <property type="term" value="P:vesicle-mediated transport"/>
    <property type="evidence" value="ECO:0007669"/>
    <property type="project" value="InterPro"/>
</dbReference>
<keyword evidence="5 9" id="KW-0653">Protein transport</keyword>
<comment type="similarity">
    <text evidence="8 9">Belongs to the SFT2 family.</text>
</comment>
<dbReference type="GO" id="GO:0015031">
    <property type="term" value="P:protein transport"/>
    <property type="evidence" value="ECO:0007669"/>
    <property type="project" value="UniProtKB-KW"/>
</dbReference>
<gene>
    <name evidence="12" type="ORF">BINO364_LOCUS9318</name>
</gene>
<dbReference type="InterPro" id="IPR013087">
    <property type="entry name" value="Znf_C2H2_type"/>
</dbReference>
<evidence type="ECO:0000313" key="12">
    <source>
        <dbReference type="EMBL" id="CAH0723491.1"/>
    </source>
</evidence>
<evidence type="ECO:0000313" key="13">
    <source>
        <dbReference type="Proteomes" id="UP000838878"/>
    </source>
</evidence>
<dbReference type="InterPro" id="IPR036236">
    <property type="entry name" value="Znf_C2H2_sf"/>
</dbReference>
<keyword evidence="4 9" id="KW-0812">Transmembrane</keyword>
<keyword evidence="3 9" id="KW-0813">Transport</keyword>
<evidence type="ECO:0000256" key="3">
    <source>
        <dbReference type="ARBA" id="ARBA00022448"/>
    </source>
</evidence>
<dbReference type="EMBL" id="OV170224">
    <property type="protein sequence ID" value="CAH0723491.1"/>
    <property type="molecule type" value="Genomic_DNA"/>
</dbReference>
<dbReference type="InterPro" id="IPR007305">
    <property type="entry name" value="Vesicle_transpt_Got1/SFT2"/>
</dbReference>
<dbReference type="SUPFAM" id="SSF57667">
    <property type="entry name" value="beta-beta-alpha zinc fingers"/>
    <property type="match status" value="1"/>
</dbReference>
<reference evidence="12" key="1">
    <citation type="submission" date="2021-12" db="EMBL/GenBank/DDBJ databases">
        <authorList>
            <person name="Martin H S."/>
        </authorList>
    </citation>
    <scope>NUCLEOTIDE SEQUENCE</scope>
</reference>
<feature type="transmembrane region" description="Helical" evidence="9">
    <location>
        <begin position="157"/>
        <end position="175"/>
    </location>
</feature>
<keyword evidence="6 9" id="KW-1133">Transmembrane helix</keyword>
<dbReference type="InterPro" id="IPR011691">
    <property type="entry name" value="Vesicle_transpt_SFT2"/>
</dbReference>
<dbReference type="AlphaFoldDB" id="A0A8J9YD91"/>
<accession>A0A8J9YD91</accession>
<dbReference type="GO" id="GO:0012505">
    <property type="term" value="C:endomembrane system"/>
    <property type="evidence" value="ECO:0007669"/>
    <property type="project" value="UniProtKB-ARBA"/>
</dbReference>
<dbReference type="PROSITE" id="PS00028">
    <property type="entry name" value="ZINC_FINGER_C2H2_1"/>
    <property type="match status" value="1"/>
</dbReference>
<comment type="function">
    <text evidence="1 9">May be involved in fusion of retrograde transport vesicles derived from an endocytic compartment with the Golgi complex.</text>
</comment>
<keyword evidence="7 9" id="KW-0472">Membrane</keyword>
<proteinExistence type="inferred from homology"/>
<dbReference type="Pfam" id="PF04178">
    <property type="entry name" value="Got1"/>
    <property type="match status" value="1"/>
</dbReference>
<feature type="non-terminal residue" evidence="12">
    <location>
        <position position="283"/>
    </location>
</feature>
<feature type="transmembrane region" description="Helical" evidence="9">
    <location>
        <begin position="133"/>
        <end position="151"/>
    </location>
</feature>
<name>A0A8J9YD91_9NEOP</name>
<feature type="domain" description="C2H2-type" evidence="11">
    <location>
        <begin position="212"/>
        <end position="234"/>
    </location>
</feature>